<feature type="domain" description="SH3" evidence="4">
    <location>
        <begin position="835"/>
        <end position="894"/>
    </location>
</feature>
<keyword evidence="1 2" id="KW-0728">SH3 domain</keyword>
<feature type="domain" description="SH3" evidence="4">
    <location>
        <begin position="755"/>
        <end position="814"/>
    </location>
</feature>
<dbReference type="GeneID" id="109073855"/>
<evidence type="ECO:0000313" key="5">
    <source>
        <dbReference type="RefSeq" id="XP_042572174.1"/>
    </source>
</evidence>
<feature type="compositionally biased region" description="Pro residues" evidence="3">
    <location>
        <begin position="556"/>
        <end position="573"/>
    </location>
</feature>
<dbReference type="CDD" id="cd11817">
    <property type="entry name" value="SH3_Eve1_4"/>
    <property type="match status" value="1"/>
</dbReference>
<evidence type="ECO:0000259" key="4">
    <source>
        <dbReference type="PROSITE" id="PS50002"/>
    </source>
</evidence>
<proteinExistence type="predicted"/>
<evidence type="ECO:0000256" key="1">
    <source>
        <dbReference type="ARBA" id="ARBA00022443"/>
    </source>
</evidence>
<dbReference type="CTD" id="152503"/>
<feature type="compositionally biased region" description="Polar residues" evidence="3">
    <location>
        <begin position="258"/>
        <end position="267"/>
    </location>
</feature>
<feature type="domain" description="SH3" evidence="4">
    <location>
        <begin position="673"/>
        <end position="732"/>
    </location>
</feature>
<dbReference type="SMR" id="A0A9Q9VVZ5"/>
<dbReference type="KEGG" id="ccar:109073855"/>
<feature type="compositionally biased region" description="Low complexity" evidence="3">
    <location>
        <begin position="574"/>
        <end position="589"/>
    </location>
</feature>
<sequence>MSEEKYFLIDSIPAWHPGCVNIPNEKRDVTLTGSCASSFKHLNLKVGYESASVLSQYADRSERNKTERLHISQGPLSSIKAAFKRTSARANSQPDCSRERRRPEITILSAEPLTATSWYPGASGRFSSTAFTTQPVWSESVLSSAQLPPSYEQVIKEKTKEQVTTPLPSPRRSHSTTIATQTDSLEENVTHPNSCTSLQLNQNPSGVSAKQPKKPPRPSLPCKPDQKTRSPISTPNSQTNVDPVLTTRPVPQPRSKTKPLSPSNQVNVQPLIPLQDSWEGFPVTPVETSDVHSGKYLQELLDVFSSGPQSDLSNSVNIQEEHTNQTKENQSENMTSLHSDRNIRSKIQAFESQSSTDNEETSVPFPRPRKVYAKPPVLAPKPSIAPRPSVKKPKEEQVSQFESHLYEDVDTPPMPAPRPQLFKKPSLDLRDNFDSQPSFKTALIPPSRPSLVRAKNVSSQDEEEVMKGPPTPLKPSKDLLNLNNHNSTALLSNITSTADMPSNDYVDAPTNQSPTKPARQGGFTYMGLNTQGVTKRPTVIRVPSKTDKNTEETADVPPPLPVQKPVGGPPTPAKPSSKDSFSLSSDMSLPPRPSGGKVLPPRPPPAKTGPGRPPPPRRDGSQRGPSDPGVSQIVPSKQQQPQWQQQNRRASKKGPALPPRPNPGHRLYNKYTLEIPHGIAEYDYNGRNTGELSFQKNEVLILLEELDSKTFECQLGNAKGTVQKTHMKIIIPLTNIPSNPVPQKNSSFSGMVENTGSLKVQALYDFTPEGPGELMLKAGDVVSNVEQLDSEWYMGTCRNITGFFPVNYVKPLNKPGTSAPASSNEWKSKPSPDPVRGPRCVARFDFEGEQSDELSFSEGDVIRLKEYVEEEWARGEVNGHVGIFPLNFVEVLEDLPPVPVQKSVLNKTALPGMAGSPNTRMSYKATEVESNGEEWAVALYDFTAETEEDLPFQQGDRILVTAHIDDEWWSGQINGREGFFPKAFVEIVTGGRKW</sequence>
<dbReference type="SMART" id="SM00326">
    <property type="entry name" value="SH3"/>
    <property type="match status" value="4"/>
</dbReference>
<feature type="compositionally biased region" description="Polar residues" evidence="3">
    <location>
        <begin position="229"/>
        <end position="241"/>
    </location>
</feature>
<feature type="compositionally biased region" description="Pro residues" evidence="3">
    <location>
        <begin position="600"/>
        <end position="614"/>
    </location>
</feature>
<dbReference type="PANTHER" id="PTHR14167:SF116">
    <property type="entry name" value="CAP, ISOFORM AC"/>
    <property type="match status" value="1"/>
</dbReference>
<name>A0A9Q9VVZ5_CYPCA</name>
<dbReference type="Proteomes" id="UP001155660">
    <property type="component" value="Chromosome B1"/>
</dbReference>
<dbReference type="InterPro" id="IPR001452">
    <property type="entry name" value="SH3_domain"/>
</dbReference>
<accession>A0A9Q9VVZ5</accession>
<reference evidence="5" key="1">
    <citation type="submission" date="2025-08" db="UniProtKB">
        <authorList>
            <consortium name="RefSeq"/>
        </authorList>
    </citation>
    <scope>IDENTIFICATION</scope>
    <source>
        <tissue evidence="5">Muscle</tissue>
    </source>
</reference>
<feature type="region of interest" description="Disordered" evidence="3">
    <location>
        <begin position="500"/>
        <end position="668"/>
    </location>
</feature>
<dbReference type="RefSeq" id="XP_042572174.1">
    <property type="nucleotide sequence ID" value="XM_042716240.1"/>
</dbReference>
<feature type="region of interest" description="Disordered" evidence="3">
    <location>
        <begin position="157"/>
        <end position="267"/>
    </location>
</feature>
<evidence type="ECO:0000256" key="2">
    <source>
        <dbReference type="PROSITE-ProRule" id="PRU00192"/>
    </source>
</evidence>
<dbReference type="InterPro" id="IPR035835">
    <property type="entry name" value="Eve1_SH3_3"/>
</dbReference>
<dbReference type="AlphaFoldDB" id="A0A9Q9VVZ5"/>
<feature type="domain" description="SH3" evidence="4">
    <location>
        <begin position="931"/>
        <end position="990"/>
    </location>
</feature>
<dbReference type="PANTHER" id="PTHR14167">
    <property type="entry name" value="SH3 DOMAIN-CONTAINING"/>
    <property type="match status" value="1"/>
</dbReference>
<feature type="compositionally biased region" description="Polar residues" evidence="3">
    <location>
        <begin position="815"/>
        <end position="825"/>
    </location>
</feature>
<feature type="region of interest" description="Disordered" evidence="3">
    <location>
        <begin position="456"/>
        <end position="482"/>
    </location>
</feature>
<feature type="region of interest" description="Disordered" evidence="3">
    <location>
        <begin position="349"/>
        <end position="402"/>
    </location>
</feature>
<feature type="region of interest" description="Disordered" evidence="3">
    <location>
        <begin position="815"/>
        <end position="838"/>
    </location>
</feature>
<dbReference type="PROSITE" id="PS50002">
    <property type="entry name" value="SH3"/>
    <property type="match status" value="4"/>
</dbReference>
<dbReference type="CDD" id="cd11816">
    <property type="entry name" value="SH3_Eve1_3"/>
    <property type="match status" value="1"/>
</dbReference>
<organism evidence="5">
    <name type="scientific">Cyprinus carpio</name>
    <name type="common">Common carp</name>
    <dbReference type="NCBI Taxonomy" id="7962"/>
    <lineage>
        <taxon>Eukaryota</taxon>
        <taxon>Metazoa</taxon>
        <taxon>Chordata</taxon>
        <taxon>Craniata</taxon>
        <taxon>Vertebrata</taxon>
        <taxon>Euteleostomi</taxon>
        <taxon>Actinopterygii</taxon>
        <taxon>Neopterygii</taxon>
        <taxon>Teleostei</taxon>
        <taxon>Ostariophysi</taxon>
        <taxon>Cypriniformes</taxon>
        <taxon>Cyprinidae</taxon>
        <taxon>Cyprininae</taxon>
        <taxon>Cyprinus</taxon>
    </lineage>
</organism>
<evidence type="ECO:0000256" key="3">
    <source>
        <dbReference type="SAM" id="MobiDB-lite"/>
    </source>
</evidence>
<protein>
    <submittedName>
        <fullName evidence="5">SH3 domain-containing protein 19 isoform X1</fullName>
    </submittedName>
</protein>
<dbReference type="OrthoDB" id="27823at2759"/>
<dbReference type="Pfam" id="PF00018">
    <property type="entry name" value="SH3_1"/>
    <property type="match status" value="4"/>
</dbReference>
<dbReference type="InterPro" id="IPR050384">
    <property type="entry name" value="Endophilin_SH3RF"/>
</dbReference>
<gene>
    <name evidence="5" type="primary">sh3d19</name>
</gene>
<feature type="compositionally biased region" description="Polar residues" evidence="3">
    <location>
        <begin position="190"/>
        <end position="208"/>
    </location>
</feature>